<dbReference type="PANTHER" id="PTHR23073">
    <property type="entry name" value="26S PROTEASOME REGULATORY SUBUNIT"/>
    <property type="match status" value="1"/>
</dbReference>
<evidence type="ECO:0000256" key="2">
    <source>
        <dbReference type="ARBA" id="ARBA00022741"/>
    </source>
</evidence>
<feature type="domain" description="AAA+ ATPase" evidence="5">
    <location>
        <begin position="527"/>
        <end position="661"/>
    </location>
</feature>
<dbReference type="InterPro" id="IPR050221">
    <property type="entry name" value="26S_Proteasome_ATPase"/>
</dbReference>
<dbReference type="InterPro" id="IPR054472">
    <property type="entry name" value="WHD"/>
</dbReference>
<dbReference type="InterPro" id="IPR003593">
    <property type="entry name" value="AAA+_ATPase"/>
</dbReference>
<dbReference type="RefSeq" id="WP_379273766.1">
    <property type="nucleotide sequence ID" value="NZ_JBHUGT010000024.1"/>
</dbReference>
<dbReference type="Pfam" id="PF22977">
    <property type="entry name" value="WHD"/>
    <property type="match status" value="1"/>
</dbReference>
<feature type="domain" description="AAA+ ATPase" evidence="5">
    <location>
        <begin position="274"/>
        <end position="399"/>
    </location>
</feature>
<comment type="caution">
    <text evidence="6">The sequence shown here is derived from an EMBL/GenBank/DDBJ whole genome shotgun (WGS) entry which is preliminary data.</text>
</comment>
<protein>
    <submittedName>
        <fullName evidence="6">AAA family ATPase</fullName>
    </submittedName>
</protein>
<dbReference type="SUPFAM" id="SSF52540">
    <property type="entry name" value="P-loop containing nucleoside triphosphate hydrolases"/>
    <property type="match status" value="2"/>
</dbReference>
<dbReference type="Proteomes" id="UP001597493">
    <property type="component" value="Unassembled WGS sequence"/>
</dbReference>
<dbReference type="EMBL" id="JBHUMY010000012">
    <property type="protein sequence ID" value="MFD2661249.1"/>
    <property type="molecule type" value="Genomic_DNA"/>
</dbReference>
<organism evidence="6 7">
    <name type="scientific">Paenibacillus thailandensis</name>
    <dbReference type="NCBI Taxonomy" id="393250"/>
    <lineage>
        <taxon>Bacteria</taxon>
        <taxon>Bacillati</taxon>
        <taxon>Bacillota</taxon>
        <taxon>Bacilli</taxon>
        <taxon>Bacillales</taxon>
        <taxon>Paenibacillaceae</taxon>
        <taxon>Paenibacillus</taxon>
    </lineage>
</organism>
<evidence type="ECO:0000259" key="5">
    <source>
        <dbReference type="SMART" id="SM00382"/>
    </source>
</evidence>
<accession>A0ABW5QY32</accession>
<proteinExistence type="inferred from homology"/>
<evidence type="ECO:0000256" key="3">
    <source>
        <dbReference type="ARBA" id="ARBA00022840"/>
    </source>
</evidence>
<gene>
    <name evidence="6" type="ORF">ACFSW5_13410</name>
</gene>
<reference evidence="7" key="1">
    <citation type="journal article" date="2019" name="Int. J. Syst. Evol. Microbiol.">
        <title>The Global Catalogue of Microorganisms (GCM) 10K type strain sequencing project: providing services to taxonomists for standard genome sequencing and annotation.</title>
        <authorList>
            <consortium name="The Broad Institute Genomics Platform"/>
            <consortium name="The Broad Institute Genome Sequencing Center for Infectious Disease"/>
            <person name="Wu L."/>
            <person name="Ma J."/>
        </authorList>
    </citation>
    <scope>NUCLEOTIDE SEQUENCE [LARGE SCALE GENOMIC DNA]</scope>
    <source>
        <strain evidence="7">TISTR 1827</strain>
    </source>
</reference>
<feature type="region of interest" description="Disordered" evidence="4">
    <location>
        <begin position="47"/>
        <end position="96"/>
    </location>
</feature>
<comment type="similarity">
    <text evidence="1">Belongs to the AAA ATPase family.</text>
</comment>
<evidence type="ECO:0000313" key="7">
    <source>
        <dbReference type="Proteomes" id="UP001597493"/>
    </source>
</evidence>
<dbReference type="SMART" id="SM00382">
    <property type="entry name" value="AAA"/>
    <property type="match status" value="2"/>
</dbReference>
<evidence type="ECO:0000256" key="4">
    <source>
        <dbReference type="SAM" id="MobiDB-lite"/>
    </source>
</evidence>
<keyword evidence="7" id="KW-1185">Reference proteome</keyword>
<evidence type="ECO:0000313" key="6">
    <source>
        <dbReference type="EMBL" id="MFD2661249.1"/>
    </source>
</evidence>
<keyword evidence="2" id="KW-0547">Nucleotide-binding</keyword>
<dbReference type="InterPro" id="IPR027417">
    <property type="entry name" value="P-loop_NTPase"/>
</dbReference>
<keyword evidence="3" id="KW-0067">ATP-binding</keyword>
<dbReference type="Gene3D" id="3.40.50.300">
    <property type="entry name" value="P-loop containing nucleotide triphosphate hydrolases"/>
    <property type="match status" value="2"/>
</dbReference>
<dbReference type="CDD" id="cd19481">
    <property type="entry name" value="RecA-like_protease"/>
    <property type="match status" value="1"/>
</dbReference>
<name>A0ABW5QY32_9BACL</name>
<evidence type="ECO:0000256" key="1">
    <source>
        <dbReference type="ARBA" id="ARBA00006914"/>
    </source>
</evidence>
<feature type="compositionally biased region" description="Acidic residues" evidence="4">
    <location>
        <begin position="81"/>
        <end position="96"/>
    </location>
</feature>
<dbReference type="InterPro" id="IPR003959">
    <property type="entry name" value="ATPase_AAA_core"/>
</dbReference>
<sequence>MSTNTMGIQRKENSSAPYQDSIEHLHDELRRLDWLLSVRLRQEHVHRQAYSPNPIGRGDQSAGTGEQPTALDKADLSRSEAEEERFPDEPDGEGELEDKISGRITASLQAGIPLALPALTRMFRLSAAEETALVICAACEIDSKYGRLYALLLDDPTRRSPTVDLIAKLLGDGLDDLAAARRMFDPDSGLVKHGLVAFAEEDGVAEGRLTSPLRADPRIVSFLLGSRQPDARLDPYVSLASPRRTGEEESGSASYRETAARAKEYVRRAAASFEPAAFYLHGPYGSGKRALAEAVCGELGMPLLVADMAAMRETESFHSQEKLLFLLFREAALQQAAVCLEHADALFARDERSGRALNRLATHLRRFPRPAFLLGSQPWSPPESLRLPHLLRLEMPALSRQERAAVWKSEARRHAVKDESLLEELADKYRFTAGQIRDVLAEASRLAKWRSPASGRIGLEELEAACSGHLHHRLHLLADRLIPSGGLDDLVFTDEQRQKLKEVVQQAKYRGLVYQDWGFGRKFSRGRGLTVLLHGPPGTGKTSAAEALAAEVRLELYRIDLSQIVSKYIGETEKNLQQVFQEARNSNAVLLFDEADALFGKRTEVKDSNDRHANTEIAYLLQQMEDYDGVTMLATNLLGNLDEAFIRRMRFSIEFPLPDERLRLLIWQGMIPKEAPMGEDVDLPYLASALKLAGGSIKNIVLSAAFLAAADNRPIGMEHFVRAARRELEKIGKLWRKEDFGDYARFLNP</sequence>
<dbReference type="Pfam" id="PF00004">
    <property type="entry name" value="AAA"/>
    <property type="match status" value="2"/>
</dbReference>